<dbReference type="PANTHER" id="PTHR24220">
    <property type="entry name" value="IMPORT ATP-BINDING PROTEIN"/>
    <property type="match status" value="1"/>
</dbReference>
<gene>
    <name evidence="5" type="primary">lolD</name>
    <name evidence="4" type="ORF">KHX87_00515</name>
    <name evidence="5" type="ORF">SPLFYP13_01679</name>
</gene>
<keyword evidence="5" id="KW-0449">Lipoprotein</keyword>
<dbReference type="EMBL" id="JAGZFP010000001">
    <property type="protein sequence ID" value="MBS5357583.1"/>
    <property type="molecule type" value="Genomic_DNA"/>
</dbReference>
<dbReference type="PROSITE" id="PS50893">
    <property type="entry name" value="ABC_TRANSPORTER_2"/>
    <property type="match status" value="1"/>
</dbReference>
<evidence type="ECO:0000256" key="1">
    <source>
        <dbReference type="ARBA" id="ARBA00022741"/>
    </source>
</evidence>
<dbReference type="InterPro" id="IPR003593">
    <property type="entry name" value="AAA+_ATPase"/>
</dbReference>
<keyword evidence="5" id="KW-0378">Hydrolase</keyword>
<protein>
    <submittedName>
        <fullName evidence="4">ABC transporter ATP-binding protein</fullName>
    </submittedName>
    <submittedName>
        <fullName evidence="5">Lipoprotein-releasing system ATP-binding protein LolD</fullName>
        <ecNumber evidence="5">3.6.3.-</ecNumber>
    </submittedName>
</protein>
<dbReference type="PANTHER" id="PTHR24220:SF659">
    <property type="entry name" value="TRANSPORTER, PUTATIVE-RELATED"/>
    <property type="match status" value="1"/>
</dbReference>
<dbReference type="InterPro" id="IPR015854">
    <property type="entry name" value="ABC_transpr_LolD-like"/>
</dbReference>
<feature type="domain" description="ABC transporter" evidence="3">
    <location>
        <begin position="2"/>
        <end position="219"/>
    </location>
</feature>
<dbReference type="EC" id="3.6.3.-" evidence="5"/>
<dbReference type="Proteomes" id="UP000709219">
    <property type="component" value="Unassembled WGS sequence"/>
</dbReference>
<dbReference type="InterPro" id="IPR017871">
    <property type="entry name" value="ABC_transporter-like_CS"/>
</dbReference>
<dbReference type="InterPro" id="IPR003439">
    <property type="entry name" value="ABC_transporter-like_ATP-bd"/>
</dbReference>
<dbReference type="GO" id="GO:0005524">
    <property type="term" value="F:ATP binding"/>
    <property type="evidence" value="ECO:0007669"/>
    <property type="project" value="UniProtKB-KW"/>
</dbReference>
<keyword evidence="1" id="KW-0547">Nucleotide-binding</keyword>
<name>A0A6N3EET2_STRPA</name>
<accession>A0A6N3EET2</accession>
<keyword evidence="2 5" id="KW-0067">ATP-binding</keyword>
<dbReference type="SMART" id="SM00382">
    <property type="entry name" value="AAA"/>
    <property type="match status" value="1"/>
</dbReference>
<dbReference type="EMBL" id="CACRUC010000020">
    <property type="protein sequence ID" value="VYU37191.1"/>
    <property type="molecule type" value="Genomic_DNA"/>
</dbReference>
<evidence type="ECO:0000313" key="5">
    <source>
        <dbReference type="EMBL" id="VYU37191.1"/>
    </source>
</evidence>
<evidence type="ECO:0000259" key="3">
    <source>
        <dbReference type="PROSITE" id="PS50893"/>
    </source>
</evidence>
<dbReference type="GO" id="GO:0005886">
    <property type="term" value="C:plasma membrane"/>
    <property type="evidence" value="ECO:0007669"/>
    <property type="project" value="TreeGrafter"/>
</dbReference>
<dbReference type="SUPFAM" id="SSF52540">
    <property type="entry name" value="P-loop containing nucleoside triphosphate hydrolases"/>
    <property type="match status" value="1"/>
</dbReference>
<dbReference type="InterPro" id="IPR027417">
    <property type="entry name" value="P-loop_NTPase"/>
</dbReference>
<dbReference type="GO" id="GO:0016887">
    <property type="term" value="F:ATP hydrolysis activity"/>
    <property type="evidence" value="ECO:0007669"/>
    <property type="project" value="InterPro"/>
</dbReference>
<dbReference type="Pfam" id="PF00005">
    <property type="entry name" value="ABC_tran"/>
    <property type="match status" value="1"/>
</dbReference>
<reference evidence="4" key="2">
    <citation type="submission" date="2021-02" db="EMBL/GenBank/DDBJ databases">
        <title>Infant gut strain persistence is associated with maternal origin, phylogeny, and functional potential including surface adhesion and iron acquisition.</title>
        <authorList>
            <person name="Lou Y.C."/>
        </authorList>
    </citation>
    <scope>NUCLEOTIDE SEQUENCE</scope>
    <source>
        <strain evidence="4">L3_098_011G1_dasL3_098_011G1_concoct_7</strain>
    </source>
</reference>
<organism evidence="5">
    <name type="scientific">Streptococcus parasanguinis</name>
    <dbReference type="NCBI Taxonomy" id="1318"/>
    <lineage>
        <taxon>Bacteria</taxon>
        <taxon>Bacillati</taxon>
        <taxon>Bacillota</taxon>
        <taxon>Bacilli</taxon>
        <taxon>Lactobacillales</taxon>
        <taxon>Streptococcaceae</taxon>
        <taxon>Streptococcus</taxon>
    </lineage>
</organism>
<proteinExistence type="predicted"/>
<reference evidence="5" key="1">
    <citation type="submission" date="2019-11" db="EMBL/GenBank/DDBJ databases">
        <authorList>
            <person name="Feng L."/>
        </authorList>
    </citation>
    <scope>NUCLEOTIDE SEQUENCE</scope>
    <source>
        <strain evidence="5">SparasanguinisLFYP13</strain>
    </source>
</reference>
<dbReference type="AlphaFoldDB" id="A0A6N3EET2"/>
<evidence type="ECO:0000313" key="4">
    <source>
        <dbReference type="EMBL" id="MBS5357583.1"/>
    </source>
</evidence>
<dbReference type="GO" id="GO:0022857">
    <property type="term" value="F:transmembrane transporter activity"/>
    <property type="evidence" value="ECO:0007669"/>
    <property type="project" value="TreeGrafter"/>
</dbReference>
<evidence type="ECO:0000256" key="2">
    <source>
        <dbReference type="ARBA" id="ARBA00022840"/>
    </source>
</evidence>
<dbReference type="Gene3D" id="3.40.50.300">
    <property type="entry name" value="P-loop containing nucleotide triphosphate hydrolases"/>
    <property type="match status" value="1"/>
</dbReference>
<sequence length="219" mass="25325">MLKLEKICKKYDNKNIFCNVNFQASTGEIVLLTGESGIGKTTFLEIIAGLRKIDSGKYYYDNQEILSNDDDIMSDFRNKNIGYILQDFALVDDYTVLENIILPVLYSRFFSKEEAILRAKSFAVKFSLEKELDKKVRFISGGQKQRVAIIRSLILNPEIILADEPTTNLDKNNFRLVLEMFQELKKQEKIIIIATHDDRIKKIADRTYKIVNQEIIESP</sequence>
<dbReference type="RefSeq" id="WP_156672511.1">
    <property type="nucleotide sequence ID" value="NZ_CACRUC010000020.1"/>
</dbReference>
<dbReference type="PROSITE" id="PS00211">
    <property type="entry name" value="ABC_TRANSPORTER_1"/>
    <property type="match status" value="1"/>
</dbReference>